<dbReference type="GO" id="GO:0000049">
    <property type="term" value="F:tRNA binding"/>
    <property type="evidence" value="ECO:0007669"/>
    <property type="project" value="UniProtKB-KW"/>
</dbReference>
<dbReference type="InterPro" id="IPR028364">
    <property type="entry name" value="Ribosomal_uL1/biogenesis"/>
</dbReference>
<comment type="function">
    <text evidence="10">Binds directly to 23S rRNA. The L1 stalk is quite mobile in the ribosome, and is involved in E site tRNA release.</text>
</comment>
<comment type="function">
    <text evidence="10">Protein L1 is also a translational repressor protein, it controls the translation of the L11 operon by binding to its mRNA.</text>
</comment>
<dbReference type="PANTHER" id="PTHR36427">
    <property type="entry name" value="54S RIBOSOMAL PROTEIN L1, MITOCHONDRIAL"/>
    <property type="match status" value="1"/>
</dbReference>
<dbReference type="CDD" id="cd00403">
    <property type="entry name" value="Ribosomal_L1"/>
    <property type="match status" value="1"/>
</dbReference>
<dbReference type="eggNOG" id="COG0081">
    <property type="taxonomic scope" value="Bacteria"/>
</dbReference>
<dbReference type="InterPro" id="IPR005878">
    <property type="entry name" value="Ribosom_uL1_bac-type"/>
</dbReference>
<proteinExistence type="inferred from homology"/>
<keyword evidence="5 10" id="KW-0810">Translation regulation</keyword>
<dbReference type="InterPro" id="IPR002143">
    <property type="entry name" value="Ribosomal_uL1"/>
</dbReference>
<dbReference type="Pfam" id="PF00687">
    <property type="entry name" value="Ribosomal_L1"/>
    <property type="match status" value="1"/>
</dbReference>
<dbReference type="GO" id="GO:0006412">
    <property type="term" value="P:translation"/>
    <property type="evidence" value="ECO:0007669"/>
    <property type="project" value="UniProtKB-UniRule"/>
</dbReference>
<evidence type="ECO:0000256" key="3">
    <source>
        <dbReference type="ARBA" id="ARBA00022555"/>
    </source>
</evidence>
<dbReference type="EMBL" id="JRYO01000135">
    <property type="protein sequence ID" value="KHE92385.1"/>
    <property type="molecule type" value="Genomic_DNA"/>
</dbReference>
<dbReference type="GO" id="GO:0019843">
    <property type="term" value="F:rRNA binding"/>
    <property type="evidence" value="ECO:0007669"/>
    <property type="project" value="UniProtKB-UniRule"/>
</dbReference>
<evidence type="ECO:0000313" key="12">
    <source>
        <dbReference type="Proteomes" id="UP000030652"/>
    </source>
</evidence>
<evidence type="ECO:0000256" key="7">
    <source>
        <dbReference type="ARBA" id="ARBA00022980"/>
    </source>
</evidence>
<evidence type="ECO:0000313" key="11">
    <source>
        <dbReference type="EMBL" id="KHE92385.1"/>
    </source>
</evidence>
<dbReference type="HAMAP" id="MF_01318_B">
    <property type="entry name" value="Ribosomal_uL1_B"/>
    <property type="match status" value="1"/>
</dbReference>
<dbReference type="SUPFAM" id="SSF56808">
    <property type="entry name" value="Ribosomal protein L1"/>
    <property type="match status" value="1"/>
</dbReference>
<evidence type="ECO:0000256" key="10">
    <source>
        <dbReference type="HAMAP-Rule" id="MF_01318"/>
    </source>
</evidence>
<dbReference type="NCBIfam" id="TIGR01169">
    <property type="entry name" value="rplA_bact"/>
    <property type="match status" value="1"/>
</dbReference>
<dbReference type="InterPro" id="IPR016095">
    <property type="entry name" value="Ribosomal_uL1_3-a/b-sand"/>
</dbReference>
<dbReference type="GO" id="GO:0006417">
    <property type="term" value="P:regulation of translation"/>
    <property type="evidence" value="ECO:0007669"/>
    <property type="project" value="UniProtKB-KW"/>
</dbReference>
<dbReference type="Gene3D" id="3.40.50.790">
    <property type="match status" value="1"/>
</dbReference>
<keyword evidence="8 10" id="KW-0687">Ribonucleoprotein</keyword>
<protein>
    <recommendedName>
        <fullName evidence="9 10">Large ribosomal subunit protein uL1</fullName>
    </recommendedName>
</protein>
<organism evidence="11 12">
    <name type="scientific">Candidatus Scalindua brodae</name>
    <dbReference type="NCBI Taxonomy" id="237368"/>
    <lineage>
        <taxon>Bacteria</taxon>
        <taxon>Pseudomonadati</taxon>
        <taxon>Planctomycetota</taxon>
        <taxon>Candidatus Brocadiia</taxon>
        <taxon>Candidatus Brocadiales</taxon>
        <taxon>Candidatus Scalinduaceae</taxon>
        <taxon>Candidatus Scalindua</taxon>
    </lineage>
</organism>
<dbReference type="GO" id="GO:0003735">
    <property type="term" value="F:structural constituent of ribosome"/>
    <property type="evidence" value="ECO:0007669"/>
    <property type="project" value="InterPro"/>
</dbReference>
<dbReference type="InterPro" id="IPR023674">
    <property type="entry name" value="Ribosomal_uL1-like"/>
</dbReference>
<evidence type="ECO:0000256" key="8">
    <source>
        <dbReference type="ARBA" id="ARBA00023274"/>
    </source>
</evidence>
<dbReference type="PANTHER" id="PTHR36427:SF3">
    <property type="entry name" value="LARGE RIBOSOMAL SUBUNIT PROTEIN UL1M"/>
    <property type="match status" value="1"/>
</dbReference>
<reference evidence="11 12" key="1">
    <citation type="submission" date="2014-10" db="EMBL/GenBank/DDBJ databases">
        <title>Draft genome of anammox bacterium scalindua brodae, obtained using differential coverage binning of sequence data from two enrichment reactors.</title>
        <authorList>
            <person name="Speth D.R."/>
            <person name="Russ L."/>
            <person name="Kartal B."/>
            <person name="Op den Camp H.J."/>
            <person name="Dutilh B.E."/>
            <person name="Jetten M.S."/>
        </authorList>
    </citation>
    <scope>NUCLEOTIDE SEQUENCE [LARGE SCALE GENOMIC DNA]</scope>
    <source>
        <strain evidence="11">RU1</strain>
    </source>
</reference>
<comment type="caution">
    <text evidence="11">The sequence shown here is derived from an EMBL/GenBank/DDBJ whole genome shotgun (WGS) entry which is preliminary data.</text>
</comment>
<keyword evidence="6 10" id="KW-0694">RNA-binding</keyword>
<dbReference type="Proteomes" id="UP000030652">
    <property type="component" value="Unassembled WGS sequence"/>
</dbReference>
<name>A0A0B0EP38_9BACT</name>
<comment type="subunit">
    <text evidence="10">Part of the 50S ribosomal subunit.</text>
</comment>
<accession>A0A0B0EP38</accession>
<evidence type="ECO:0000256" key="5">
    <source>
        <dbReference type="ARBA" id="ARBA00022845"/>
    </source>
</evidence>
<dbReference type="Gene3D" id="3.30.190.20">
    <property type="match status" value="1"/>
</dbReference>
<evidence type="ECO:0000256" key="4">
    <source>
        <dbReference type="ARBA" id="ARBA00022730"/>
    </source>
</evidence>
<dbReference type="PATRIC" id="fig|237368.3.peg.2115"/>
<dbReference type="AlphaFoldDB" id="A0A0B0EP38"/>
<evidence type="ECO:0000256" key="6">
    <source>
        <dbReference type="ARBA" id="ARBA00022884"/>
    </source>
</evidence>
<sequence>MKSRSKRYIESSRMVEKTKEYEVGEAVSIVKAFKAAKFDEAVDIVMKLGVDPKHSDQLVRGSFSLPKGIGKEVRVVVFAGSDDKIEMAQKAGAVEAGGDDLLKKIEDGWLDFDVAISTPDMMGKVGKLGRVLGPQGKMPSPKSGTVTNDILNAVKEFREGKIEYRTDAGGNVHAPVGKITFPGEDLVANIESFIKHIVSNRPPAAKGTFVQKISISSSMGPGVRIILAA</sequence>
<keyword evidence="7 10" id="KW-0689">Ribosomal protein</keyword>
<comment type="similarity">
    <text evidence="1 10">Belongs to the universal ribosomal protein uL1 family.</text>
</comment>
<evidence type="ECO:0000256" key="9">
    <source>
        <dbReference type="ARBA" id="ARBA00035241"/>
    </source>
</evidence>
<dbReference type="PIRSF" id="PIRSF002155">
    <property type="entry name" value="Ribosomal_L1"/>
    <property type="match status" value="1"/>
</dbReference>
<keyword evidence="2 10" id="KW-0678">Repressor</keyword>
<evidence type="ECO:0000256" key="2">
    <source>
        <dbReference type="ARBA" id="ARBA00022491"/>
    </source>
</evidence>
<gene>
    <name evidence="10" type="primary">rplA</name>
    <name evidence="11" type="ORF">SCABRO_01949</name>
</gene>
<keyword evidence="4 10" id="KW-0699">rRNA-binding</keyword>
<evidence type="ECO:0000256" key="1">
    <source>
        <dbReference type="ARBA" id="ARBA00010531"/>
    </source>
</evidence>
<dbReference type="FunFam" id="3.40.50.790:FF:000001">
    <property type="entry name" value="50S ribosomal protein L1"/>
    <property type="match status" value="1"/>
</dbReference>
<keyword evidence="3 10" id="KW-0820">tRNA-binding</keyword>
<dbReference type="GO" id="GO:0015934">
    <property type="term" value="C:large ribosomal subunit"/>
    <property type="evidence" value="ECO:0007669"/>
    <property type="project" value="InterPro"/>
</dbReference>